<dbReference type="PROSITE" id="PS51257">
    <property type="entry name" value="PROKAR_LIPOPROTEIN"/>
    <property type="match status" value="1"/>
</dbReference>
<feature type="signal peptide" evidence="1">
    <location>
        <begin position="1"/>
        <end position="21"/>
    </location>
</feature>
<dbReference type="AlphaFoldDB" id="A0AB38YEL5"/>
<name>A0AB38YEL5_9GAMM</name>
<dbReference type="EMBL" id="CP101717">
    <property type="protein sequence ID" value="WLD57511.1"/>
    <property type="molecule type" value="Genomic_DNA"/>
</dbReference>
<reference evidence="2" key="1">
    <citation type="submission" date="2022-07" db="EMBL/GenBank/DDBJ databases">
        <title>Complete genome sequence of Salinispirillum sp. LH10-3-1 capable of multiple carbohydrate inversion isolated from a soda lake.</title>
        <authorList>
            <person name="Liu J."/>
            <person name="Zhai Y."/>
            <person name="Zhang H."/>
            <person name="Yang H."/>
            <person name="Qu J."/>
            <person name="Li J."/>
        </authorList>
    </citation>
    <scope>NUCLEOTIDE SEQUENCE</scope>
    <source>
        <strain evidence="2">LH 10-3-1</strain>
    </source>
</reference>
<evidence type="ECO:0000313" key="2">
    <source>
        <dbReference type="EMBL" id="WLD57511.1"/>
    </source>
</evidence>
<sequence>MKKTLCSALLLVFIVVIQGCATRVPADVDASRAFVVFPFSTSDESAGELHFDYRIDLVLRADGDVTRNIFLRTVPGKRIAVVELEREGFYAVDRVNYVGKRKGTNYSRSGWGTVEARLGMITVYRYELVTTVRDGLQYFQFVRLSDDDLQAYIDMLIRSNPDAQNWPIQYL</sequence>
<protein>
    <submittedName>
        <fullName evidence="2">Uncharacterized protein</fullName>
    </submittedName>
</protein>
<dbReference type="RefSeq" id="WP_304994796.1">
    <property type="nucleotide sequence ID" value="NZ_CP101717.1"/>
</dbReference>
<proteinExistence type="predicted"/>
<organism evidence="2">
    <name type="scientific">Salinispirillum sp. LH 10-3-1</name>
    <dbReference type="NCBI Taxonomy" id="2952525"/>
    <lineage>
        <taxon>Bacteria</taxon>
        <taxon>Pseudomonadati</taxon>
        <taxon>Pseudomonadota</taxon>
        <taxon>Gammaproteobacteria</taxon>
        <taxon>Oceanospirillales</taxon>
        <taxon>Saccharospirillaceae</taxon>
        <taxon>Salinispirillum</taxon>
    </lineage>
</organism>
<gene>
    <name evidence="2" type="ORF">NFC81_12435</name>
</gene>
<feature type="chain" id="PRO_5044189986" evidence="1">
    <location>
        <begin position="22"/>
        <end position="171"/>
    </location>
</feature>
<keyword evidence="1" id="KW-0732">Signal</keyword>
<accession>A0AB38YEL5</accession>
<evidence type="ECO:0000256" key="1">
    <source>
        <dbReference type="SAM" id="SignalP"/>
    </source>
</evidence>